<dbReference type="OrthoDB" id="8830751at2759"/>
<proteinExistence type="inferred from homology"/>
<dbReference type="InterPro" id="IPR003578">
    <property type="entry name" value="Small_GTPase_Rho"/>
</dbReference>
<evidence type="ECO:0000313" key="5">
    <source>
        <dbReference type="EMBL" id="KAH0571712.1"/>
    </source>
</evidence>
<evidence type="ECO:0000256" key="3">
    <source>
        <dbReference type="ARBA" id="ARBA00023134"/>
    </source>
</evidence>
<dbReference type="Gene3D" id="3.40.50.300">
    <property type="entry name" value="P-loop containing nucleotide triphosphate hydrolases"/>
    <property type="match status" value="1"/>
</dbReference>
<name>V6LUD7_9EUKA</name>
<dbReference type="FunFam" id="3.40.50.300:FF:001179">
    <property type="entry name" value="Rho family GTPase"/>
    <property type="match status" value="1"/>
</dbReference>
<dbReference type="GO" id="GO:0003924">
    <property type="term" value="F:GTPase activity"/>
    <property type="evidence" value="ECO:0007669"/>
    <property type="project" value="InterPro"/>
</dbReference>
<evidence type="ECO:0000256" key="1">
    <source>
        <dbReference type="ARBA" id="ARBA00010142"/>
    </source>
</evidence>
<dbReference type="InterPro" id="IPR001806">
    <property type="entry name" value="Small_GTPase"/>
</dbReference>
<dbReference type="PRINTS" id="PR00449">
    <property type="entry name" value="RASTRNSFRMNG"/>
</dbReference>
<dbReference type="EMBL" id="AUWU02000006">
    <property type="protein sequence ID" value="KAH0571712.1"/>
    <property type="molecule type" value="Genomic_DNA"/>
</dbReference>
<reference evidence="5" key="2">
    <citation type="submission" date="2020-12" db="EMBL/GenBank/DDBJ databases">
        <title>New Spironucleus salmonicida genome in near-complete chromosomes.</title>
        <authorList>
            <person name="Xu F."/>
            <person name="Kurt Z."/>
            <person name="Jimenez-Gonzalez A."/>
            <person name="Astvaldsson A."/>
            <person name="Andersson J.O."/>
            <person name="Svard S.G."/>
        </authorList>
    </citation>
    <scope>NUCLEOTIDE SEQUENCE</scope>
    <source>
        <strain evidence="5">ATCC 50377</strain>
    </source>
</reference>
<dbReference type="SMART" id="SM00175">
    <property type="entry name" value="RAB"/>
    <property type="match status" value="1"/>
</dbReference>
<gene>
    <name evidence="4" type="ORF">SS50377_12586</name>
    <name evidence="5" type="ORF">SS50377_25903</name>
</gene>
<dbReference type="SUPFAM" id="SSF52540">
    <property type="entry name" value="P-loop containing nucleoside triphosphate hydrolases"/>
    <property type="match status" value="1"/>
</dbReference>
<sequence length="193" mass="21145">MSQTFIKCVVVGDGAVGKTCLIHVFTQNCFPEDYIPTVFDNYQTNIDLDNRNFQLGIWDTAGQDDYDSVRPLSYSGAQVFLICYSIMAPANFDNVRQKWAPEIFAYKKDIPIILVGTKGDLLNDQEALDELKAQTKSVPVTTEQAAAMQKEIGAIGNVVISARTGKGVKELFENAVRAAITPINKKKGGCGTN</sequence>
<keyword evidence="2" id="KW-0547">Nucleotide-binding</keyword>
<dbReference type="InterPro" id="IPR005225">
    <property type="entry name" value="Small_GTP-bd"/>
</dbReference>
<dbReference type="AlphaFoldDB" id="V6LUD7"/>
<dbReference type="SMART" id="SM00174">
    <property type="entry name" value="RHO"/>
    <property type="match status" value="1"/>
</dbReference>
<dbReference type="EMBL" id="KI546043">
    <property type="protein sequence ID" value="EST47321.1"/>
    <property type="molecule type" value="Genomic_DNA"/>
</dbReference>
<dbReference type="Pfam" id="PF00071">
    <property type="entry name" value="Ras"/>
    <property type="match status" value="1"/>
</dbReference>
<keyword evidence="6" id="KW-1185">Reference proteome</keyword>
<dbReference type="InterPro" id="IPR027417">
    <property type="entry name" value="P-loop_NTPase"/>
</dbReference>
<dbReference type="Proteomes" id="UP000018208">
    <property type="component" value="Unassembled WGS sequence"/>
</dbReference>
<dbReference type="GO" id="GO:0007264">
    <property type="term" value="P:small GTPase-mediated signal transduction"/>
    <property type="evidence" value="ECO:0007669"/>
    <property type="project" value="InterPro"/>
</dbReference>
<protein>
    <submittedName>
        <fullName evidence="4">Rac/Rho-like protein</fullName>
    </submittedName>
</protein>
<dbReference type="CDD" id="cd00157">
    <property type="entry name" value="Rho"/>
    <property type="match status" value="1"/>
</dbReference>
<accession>V6LUD7</accession>
<comment type="similarity">
    <text evidence="1">Belongs to the small GTPase superfamily. Rho family.</text>
</comment>
<evidence type="ECO:0000256" key="2">
    <source>
        <dbReference type="ARBA" id="ARBA00022741"/>
    </source>
</evidence>
<dbReference type="NCBIfam" id="TIGR00231">
    <property type="entry name" value="small_GTP"/>
    <property type="match status" value="1"/>
</dbReference>
<organism evidence="4">
    <name type="scientific">Spironucleus salmonicida</name>
    <dbReference type="NCBI Taxonomy" id="348837"/>
    <lineage>
        <taxon>Eukaryota</taxon>
        <taxon>Metamonada</taxon>
        <taxon>Diplomonadida</taxon>
        <taxon>Hexamitidae</taxon>
        <taxon>Hexamitinae</taxon>
        <taxon>Spironucleus</taxon>
    </lineage>
</organism>
<dbReference type="VEuPathDB" id="GiardiaDB:SS50377_25903"/>
<dbReference type="PROSITE" id="PS51419">
    <property type="entry name" value="RAB"/>
    <property type="match status" value="1"/>
</dbReference>
<dbReference type="PROSITE" id="PS51420">
    <property type="entry name" value="RHO"/>
    <property type="match status" value="1"/>
</dbReference>
<dbReference type="GO" id="GO:0005525">
    <property type="term" value="F:GTP binding"/>
    <property type="evidence" value="ECO:0007669"/>
    <property type="project" value="UniProtKB-KW"/>
</dbReference>
<dbReference type="PANTHER" id="PTHR24072">
    <property type="entry name" value="RHO FAMILY GTPASE"/>
    <property type="match status" value="1"/>
</dbReference>
<keyword evidence="3" id="KW-0342">GTP-binding</keyword>
<evidence type="ECO:0000313" key="6">
    <source>
        <dbReference type="Proteomes" id="UP000018208"/>
    </source>
</evidence>
<dbReference type="SMART" id="SM00173">
    <property type="entry name" value="RAS"/>
    <property type="match status" value="1"/>
</dbReference>
<dbReference type="PROSITE" id="PS51421">
    <property type="entry name" value="RAS"/>
    <property type="match status" value="1"/>
</dbReference>
<evidence type="ECO:0000313" key="4">
    <source>
        <dbReference type="EMBL" id="EST47321.1"/>
    </source>
</evidence>
<reference evidence="4 5" key="1">
    <citation type="journal article" date="2014" name="PLoS Genet.">
        <title>The Genome of Spironucleus salmonicida Highlights a Fish Pathogen Adapted to Fluctuating Environments.</title>
        <authorList>
            <person name="Xu F."/>
            <person name="Jerlstrom-Hultqvist J."/>
            <person name="Einarsson E."/>
            <person name="Astvaldsson A."/>
            <person name="Svard S.G."/>
            <person name="Andersson J.O."/>
        </authorList>
    </citation>
    <scope>NUCLEOTIDE SEQUENCE</scope>
    <source>
        <strain evidence="5">ATCC 50377</strain>
    </source>
</reference>